<evidence type="ECO:0000259" key="1">
    <source>
        <dbReference type="Pfam" id="PF13456"/>
    </source>
</evidence>
<dbReference type="PANTHER" id="PTHR47074">
    <property type="entry name" value="BNAC02G40300D PROTEIN"/>
    <property type="match status" value="1"/>
</dbReference>
<evidence type="ECO:0000313" key="2">
    <source>
        <dbReference type="EMBL" id="CAK9164502.1"/>
    </source>
</evidence>
<comment type="caution">
    <text evidence="2">The sequence shown here is derived from an EMBL/GenBank/DDBJ whole genome shotgun (WGS) entry which is preliminary data.</text>
</comment>
<dbReference type="InterPro" id="IPR002156">
    <property type="entry name" value="RNaseH_domain"/>
</dbReference>
<proteinExistence type="predicted"/>
<accession>A0ABC8TBD7</accession>
<organism evidence="2 3">
    <name type="scientific">Ilex paraguariensis</name>
    <name type="common">yerba mate</name>
    <dbReference type="NCBI Taxonomy" id="185542"/>
    <lineage>
        <taxon>Eukaryota</taxon>
        <taxon>Viridiplantae</taxon>
        <taxon>Streptophyta</taxon>
        <taxon>Embryophyta</taxon>
        <taxon>Tracheophyta</taxon>
        <taxon>Spermatophyta</taxon>
        <taxon>Magnoliopsida</taxon>
        <taxon>eudicotyledons</taxon>
        <taxon>Gunneridae</taxon>
        <taxon>Pentapetalae</taxon>
        <taxon>asterids</taxon>
        <taxon>campanulids</taxon>
        <taxon>Aquifoliales</taxon>
        <taxon>Aquifoliaceae</taxon>
        <taxon>Ilex</taxon>
    </lineage>
</organism>
<protein>
    <recommendedName>
        <fullName evidence="1">RNase H type-1 domain-containing protein</fullName>
    </recommendedName>
</protein>
<dbReference type="InterPro" id="IPR044730">
    <property type="entry name" value="RNase_H-like_dom_plant"/>
</dbReference>
<sequence>METQTQTIPLVMNLDSIKNDLQSFSSHELAMVRRNGNQVAFTLAKYARFIVSVSAFWIPPRAGLVEVNFCSVVFAEGQNFGVGVVIRDSNGIFVAGMAKKIVSRGLDAEITAMKEAMLFALHQGVQYVILEGDSIKL</sequence>
<dbReference type="CDD" id="cd06222">
    <property type="entry name" value="RNase_H_like"/>
    <property type="match status" value="1"/>
</dbReference>
<keyword evidence="3" id="KW-1185">Reference proteome</keyword>
<dbReference type="Proteomes" id="UP001642360">
    <property type="component" value="Unassembled WGS sequence"/>
</dbReference>
<gene>
    <name evidence="2" type="ORF">ILEXP_LOCUS33630</name>
</gene>
<dbReference type="PANTHER" id="PTHR47074:SF48">
    <property type="entry name" value="POLYNUCLEOTIDYL TRANSFERASE, RIBONUCLEASE H-LIKE SUPERFAMILY PROTEIN"/>
    <property type="match status" value="1"/>
</dbReference>
<name>A0ABC8TBD7_9AQUA</name>
<dbReference type="AlphaFoldDB" id="A0ABC8TBD7"/>
<evidence type="ECO:0000313" key="3">
    <source>
        <dbReference type="Proteomes" id="UP001642360"/>
    </source>
</evidence>
<dbReference type="Pfam" id="PF13456">
    <property type="entry name" value="RVT_3"/>
    <property type="match status" value="1"/>
</dbReference>
<dbReference type="EMBL" id="CAUOFW020004225">
    <property type="protein sequence ID" value="CAK9164502.1"/>
    <property type="molecule type" value="Genomic_DNA"/>
</dbReference>
<dbReference type="InterPro" id="IPR052929">
    <property type="entry name" value="RNase_H-like_EbsB-rel"/>
</dbReference>
<reference evidence="2 3" key="1">
    <citation type="submission" date="2024-02" db="EMBL/GenBank/DDBJ databases">
        <authorList>
            <person name="Vignale AGUSTIN F."/>
            <person name="Sosa J E."/>
            <person name="Modenutti C."/>
        </authorList>
    </citation>
    <scope>NUCLEOTIDE SEQUENCE [LARGE SCALE GENOMIC DNA]</scope>
</reference>
<feature type="domain" description="RNase H type-1" evidence="1">
    <location>
        <begin position="81"/>
        <end position="136"/>
    </location>
</feature>